<evidence type="ECO:0000313" key="5">
    <source>
        <dbReference type="Proteomes" id="UP000018050"/>
    </source>
</evidence>
<dbReference type="GO" id="GO:0004527">
    <property type="term" value="F:exonuclease activity"/>
    <property type="evidence" value="ECO:0007669"/>
    <property type="project" value="UniProtKB-KW"/>
</dbReference>
<dbReference type="InterPro" id="IPR038772">
    <property type="entry name" value="Sph/SMPD2-like"/>
</dbReference>
<keyword evidence="4" id="KW-0269">Exonuclease</keyword>
<dbReference type="Pfam" id="PF03372">
    <property type="entry name" value="Exo_endo_phos"/>
    <property type="match status" value="1"/>
</dbReference>
<dbReference type="Proteomes" id="UP000018050">
    <property type="component" value="Unassembled WGS sequence"/>
</dbReference>
<dbReference type="Gene3D" id="3.60.10.10">
    <property type="entry name" value="Endonuclease/exonuclease/phosphatase"/>
    <property type="match status" value="1"/>
</dbReference>
<sequence>MMQPDEPDALSAEHSNLALPAEPEPTSNTNTRTNTGIQEDASGLITHPRHTGIIGAGSHSGSIPSVEARSIRGYPARRKSHHVTSSRFQPRGVAASGGKAVQEHHRQHPKEQRERQNEYQKGNEDPREDKGQHSAPEALPPSPSLEARRSTYFSICLNASPDELTVVSYNLNMQSNWGLFDDNWKRREAALIRYLLSLEEIHHPDVLLIQGAFSSSTHRLLRRLHREEPMFPFQTRVVGADPGCCKTDDEDGYCSCCGGCWWCLARTSPKSAGKSKAAGCVTKSGWDSVCGSFSRLRGNGGIVILSKWPLLRRHAYIFSASAYPESLCNAGAALVQVEKCGKVYNMLAMQLQPGPTNNALRVAQVKEVMAWARTGMEDAEKVEFASCDLDEAFTSPGEGSTGTEGSVTSSEAPGKADRPPTEGLPELEASSCPGTTEPELPKTKPRRRAAELPKGILKATDPLIIGGNLNFRFTVDRASLAEALGSDGFNANLALEDASVAQANFDTVNNDTCYQSQGCPENSKQELLDYLLIYSEHAGRVARGQRTLVDASPEKILYRPLVMGCLPGTTLEVSHVSDFFPVCATFAHNSE</sequence>
<dbReference type="EMBL" id="HG670563">
    <property type="protein sequence ID" value="CDI77140.1"/>
    <property type="molecule type" value="Genomic_DNA"/>
</dbReference>
<gene>
    <name evidence="4" type="ORF">EAH_00004330</name>
</gene>
<keyword evidence="4" id="KW-0540">Nuclease</keyword>
<feature type="region of interest" description="Disordered" evidence="2">
    <location>
        <begin position="393"/>
        <end position="448"/>
    </location>
</feature>
<evidence type="ECO:0000313" key="4">
    <source>
        <dbReference type="EMBL" id="CDI77140.1"/>
    </source>
</evidence>
<keyword evidence="4" id="KW-0255">Endonuclease</keyword>
<dbReference type="RefSeq" id="XP_013252449.1">
    <property type="nucleotide sequence ID" value="XM_013396995.1"/>
</dbReference>
<feature type="compositionally biased region" description="Low complexity" evidence="2">
    <location>
        <begin position="394"/>
        <end position="411"/>
    </location>
</feature>
<dbReference type="AlphaFoldDB" id="U6GAI4"/>
<dbReference type="GO" id="GO:0004519">
    <property type="term" value="F:endonuclease activity"/>
    <property type="evidence" value="ECO:0007669"/>
    <property type="project" value="UniProtKB-KW"/>
</dbReference>
<protein>
    <submittedName>
        <fullName evidence="4">Endonuclease/exonuclease/phosphatase domain-containing protein, putative</fullName>
    </submittedName>
</protein>
<evidence type="ECO:0000259" key="3">
    <source>
        <dbReference type="Pfam" id="PF03372"/>
    </source>
</evidence>
<evidence type="ECO:0000256" key="2">
    <source>
        <dbReference type="SAM" id="MobiDB-lite"/>
    </source>
</evidence>
<feature type="compositionally biased region" description="Basic residues" evidence="2">
    <location>
        <begin position="75"/>
        <end position="84"/>
    </location>
</feature>
<proteinExistence type="inferred from homology"/>
<keyword evidence="4" id="KW-0378">Hydrolase</keyword>
<organism evidence="4 5">
    <name type="scientific">Eimeria acervulina</name>
    <name type="common">Coccidian parasite</name>
    <dbReference type="NCBI Taxonomy" id="5801"/>
    <lineage>
        <taxon>Eukaryota</taxon>
        <taxon>Sar</taxon>
        <taxon>Alveolata</taxon>
        <taxon>Apicomplexa</taxon>
        <taxon>Conoidasida</taxon>
        <taxon>Coccidia</taxon>
        <taxon>Eucoccidiorida</taxon>
        <taxon>Eimeriorina</taxon>
        <taxon>Eimeriidae</taxon>
        <taxon>Eimeria</taxon>
    </lineage>
</organism>
<reference evidence="4" key="1">
    <citation type="submission" date="2013-10" db="EMBL/GenBank/DDBJ databases">
        <title>Genomic analysis of the causative agents of coccidiosis in chickens.</title>
        <authorList>
            <person name="Reid A.J."/>
            <person name="Blake D."/>
            <person name="Billington K."/>
            <person name="Browne H."/>
            <person name="Dunn M."/>
            <person name="Hung S."/>
            <person name="Kawahara F."/>
            <person name="Miranda-Saavedra D."/>
            <person name="Mourier T."/>
            <person name="Nagra H."/>
            <person name="Otto T.D."/>
            <person name="Rawlings N."/>
            <person name="Sanchez A."/>
            <person name="Sanders M."/>
            <person name="Subramaniam C."/>
            <person name="Tay Y."/>
            <person name="Dear P."/>
            <person name="Doerig C."/>
            <person name="Gruber A."/>
            <person name="Parkinson J."/>
            <person name="Shirley M."/>
            <person name="Wan K.L."/>
            <person name="Berriman M."/>
            <person name="Tomley F."/>
            <person name="Pain A."/>
        </authorList>
    </citation>
    <scope>NUCLEOTIDE SEQUENCE</scope>
    <source>
        <strain evidence="4">Houghton</strain>
    </source>
</reference>
<evidence type="ECO:0000256" key="1">
    <source>
        <dbReference type="ARBA" id="ARBA00006335"/>
    </source>
</evidence>
<feature type="region of interest" description="Disordered" evidence="2">
    <location>
        <begin position="1"/>
        <end position="145"/>
    </location>
</feature>
<name>U6GAI4_EIMAC</name>
<feature type="domain" description="Endonuclease/exonuclease/phosphatase" evidence="3">
    <location>
        <begin position="167"/>
        <end position="536"/>
    </location>
</feature>
<comment type="similarity">
    <text evidence="1">Belongs to the neutral sphingomyelinase family.</text>
</comment>
<dbReference type="PANTHER" id="PTHR16320:SF23">
    <property type="entry name" value="SPHINGOMYELINASE C 1"/>
    <property type="match status" value="1"/>
</dbReference>
<dbReference type="OrthoDB" id="40902at2759"/>
<dbReference type="InterPro" id="IPR036691">
    <property type="entry name" value="Endo/exonu/phosph_ase_sf"/>
</dbReference>
<dbReference type="VEuPathDB" id="ToxoDB:EAH_00004330"/>
<feature type="compositionally biased region" description="Basic and acidic residues" evidence="2">
    <location>
        <begin position="101"/>
        <end position="132"/>
    </location>
</feature>
<feature type="compositionally biased region" description="Low complexity" evidence="2">
    <location>
        <begin position="52"/>
        <end position="65"/>
    </location>
</feature>
<dbReference type="OMA" id="YCRYIEN"/>
<reference evidence="4" key="2">
    <citation type="submission" date="2013-10" db="EMBL/GenBank/DDBJ databases">
        <authorList>
            <person name="Aslett M."/>
        </authorList>
    </citation>
    <scope>NUCLEOTIDE SEQUENCE</scope>
    <source>
        <strain evidence="4">Houghton</strain>
    </source>
</reference>
<keyword evidence="5" id="KW-1185">Reference proteome</keyword>
<dbReference type="InterPro" id="IPR005135">
    <property type="entry name" value="Endo/exonuclease/phosphatase"/>
</dbReference>
<accession>U6GAI4</accession>
<dbReference type="SUPFAM" id="SSF56219">
    <property type="entry name" value="DNase I-like"/>
    <property type="match status" value="1"/>
</dbReference>
<dbReference type="GO" id="GO:0004767">
    <property type="term" value="F:sphingomyelin phosphodiesterase activity"/>
    <property type="evidence" value="ECO:0007669"/>
    <property type="project" value="InterPro"/>
</dbReference>
<feature type="compositionally biased region" description="Polar residues" evidence="2">
    <location>
        <begin position="25"/>
        <end position="37"/>
    </location>
</feature>
<dbReference type="PANTHER" id="PTHR16320">
    <property type="entry name" value="SPHINGOMYELINASE FAMILY MEMBER"/>
    <property type="match status" value="1"/>
</dbReference>
<dbReference type="GeneID" id="25268503"/>